<feature type="non-terminal residue" evidence="2">
    <location>
        <position position="140"/>
    </location>
</feature>
<keyword evidence="3" id="KW-1185">Reference proteome</keyword>
<dbReference type="AlphaFoldDB" id="A0A448WWY7"/>
<feature type="compositionally biased region" description="Polar residues" evidence="1">
    <location>
        <begin position="39"/>
        <end position="66"/>
    </location>
</feature>
<accession>A0A448WWY7</accession>
<dbReference type="Proteomes" id="UP000784294">
    <property type="component" value="Unassembled WGS sequence"/>
</dbReference>
<feature type="compositionally biased region" description="Polar residues" evidence="1">
    <location>
        <begin position="8"/>
        <end position="18"/>
    </location>
</feature>
<organism evidence="2 3">
    <name type="scientific">Protopolystoma xenopodis</name>
    <dbReference type="NCBI Taxonomy" id="117903"/>
    <lineage>
        <taxon>Eukaryota</taxon>
        <taxon>Metazoa</taxon>
        <taxon>Spiralia</taxon>
        <taxon>Lophotrochozoa</taxon>
        <taxon>Platyhelminthes</taxon>
        <taxon>Monogenea</taxon>
        <taxon>Polyopisthocotylea</taxon>
        <taxon>Polystomatidea</taxon>
        <taxon>Polystomatidae</taxon>
        <taxon>Protopolystoma</taxon>
    </lineage>
</organism>
<name>A0A448WWY7_9PLAT</name>
<evidence type="ECO:0000256" key="1">
    <source>
        <dbReference type="SAM" id="MobiDB-lite"/>
    </source>
</evidence>
<comment type="caution">
    <text evidence="2">The sequence shown here is derived from an EMBL/GenBank/DDBJ whole genome shotgun (WGS) entry which is preliminary data.</text>
</comment>
<evidence type="ECO:0000313" key="3">
    <source>
        <dbReference type="Proteomes" id="UP000784294"/>
    </source>
</evidence>
<protein>
    <submittedName>
        <fullName evidence="2">Uncharacterized protein</fullName>
    </submittedName>
</protein>
<reference evidence="2" key="1">
    <citation type="submission" date="2018-11" db="EMBL/GenBank/DDBJ databases">
        <authorList>
            <consortium name="Pathogen Informatics"/>
        </authorList>
    </citation>
    <scope>NUCLEOTIDE SEQUENCE</scope>
</reference>
<sequence length="140" mass="15568">MFRDRRTSNNSASGTGISTPRRMSVLPSESAPMLRRSTLHQTSIPRQVFGTSSSSLSSQNPAENVSVQHPIKTVAISQQAHQSSQLTPASAESAFRKMSLFFSVDSSRTRELISKALEDPSRADYHRLAENNEQLYAEWK</sequence>
<dbReference type="EMBL" id="CAAALY010055592">
    <property type="protein sequence ID" value="VEL22279.1"/>
    <property type="molecule type" value="Genomic_DNA"/>
</dbReference>
<gene>
    <name evidence="2" type="ORF">PXEA_LOCUS15719</name>
</gene>
<dbReference type="OrthoDB" id="10052054at2759"/>
<proteinExistence type="predicted"/>
<evidence type="ECO:0000313" key="2">
    <source>
        <dbReference type="EMBL" id="VEL22279.1"/>
    </source>
</evidence>
<feature type="region of interest" description="Disordered" evidence="1">
    <location>
        <begin position="1"/>
        <end position="66"/>
    </location>
</feature>